<comment type="caution">
    <text evidence="2">The sequence shown here is derived from an EMBL/GenBank/DDBJ whole genome shotgun (WGS) entry which is preliminary data.</text>
</comment>
<dbReference type="Gene3D" id="3.40.630.30">
    <property type="match status" value="1"/>
</dbReference>
<dbReference type="PROSITE" id="PS51186">
    <property type="entry name" value="GNAT"/>
    <property type="match status" value="1"/>
</dbReference>
<dbReference type="HOGENOM" id="CLU_881815_0_0_10"/>
<dbReference type="SUPFAM" id="SSF55729">
    <property type="entry name" value="Acyl-CoA N-acyltransferases (Nat)"/>
    <property type="match status" value="1"/>
</dbReference>
<dbReference type="InterPro" id="IPR003848">
    <property type="entry name" value="DUF218"/>
</dbReference>
<dbReference type="PANTHER" id="PTHR43451:SF1">
    <property type="entry name" value="ACETYLTRANSFERASE"/>
    <property type="match status" value="1"/>
</dbReference>
<dbReference type="Pfam" id="PF13673">
    <property type="entry name" value="Acetyltransf_10"/>
    <property type="match status" value="1"/>
</dbReference>
<organism evidence="2 3">
    <name type="scientific">Phocaeicola sartorii</name>
    <dbReference type="NCBI Taxonomy" id="671267"/>
    <lineage>
        <taxon>Bacteria</taxon>
        <taxon>Pseudomonadati</taxon>
        <taxon>Bacteroidota</taxon>
        <taxon>Bacteroidia</taxon>
        <taxon>Bacteroidales</taxon>
        <taxon>Bacteroidaceae</taxon>
        <taxon>Phocaeicola</taxon>
    </lineage>
</organism>
<dbReference type="CDD" id="cd04301">
    <property type="entry name" value="NAT_SF"/>
    <property type="match status" value="1"/>
</dbReference>
<dbReference type="EMBL" id="ASSP01000014">
    <property type="protein sequence ID" value="EOS12438.1"/>
    <property type="molecule type" value="Genomic_DNA"/>
</dbReference>
<dbReference type="InterPro" id="IPR000182">
    <property type="entry name" value="GNAT_dom"/>
</dbReference>
<dbReference type="GO" id="GO:0016747">
    <property type="term" value="F:acyltransferase activity, transferring groups other than amino-acyl groups"/>
    <property type="evidence" value="ECO:0007669"/>
    <property type="project" value="InterPro"/>
</dbReference>
<proteinExistence type="predicted"/>
<protein>
    <recommendedName>
        <fullName evidence="1">N-acetyltransferase domain-containing protein</fullName>
    </recommendedName>
</protein>
<dbReference type="STRING" id="1235788.C802_02256"/>
<dbReference type="InterPro" id="IPR014729">
    <property type="entry name" value="Rossmann-like_a/b/a_fold"/>
</dbReference>
<sequence length="315" mass="36546">MNKTILLLGASNDVNGELSQMAIDRLECAYSIYANNPDIRFLCTGGFGEHFNTTQMPHAEYLRQWLLLKGVKNENFLPHIISSNTYEDIHKLKEVINCMSIDLLIVVTSDFHVERVRMLYEMFIRHENVIFIPATSALSSNELHARMAYEEKAIQFLKNQICIRQATFDDILELKNLYQGTVLTINRQDYSQEEVDDWASCGDDLSHIRKRIETHYFIVAVNPLSQIVGFSSITPQGYLHSMFVHKDFQGKGIATLLLKEIERYAMENKIVRITSEVSITARPFFEKWGYTVEIEQKRKANQLCLTNYWMTKELI</sequence>
<feature type="domain" description="N-acetyltransferase" evidence="1">
    <location>
        <begin position="161"/>
        <end position="315"/>
    </location>
</feature>
<name>R9I897_9BACT</name>
<evidence type="ECO:0000313" key="2">
    <source>
        <dbReference type="EMBL" id="EOS12438.1"/>
    </source>
</evidence>
<dbReference type="Pfam" id="PF02698">
    <property type="entry name" value="DUF218"/>
    <property type="match status" value="1"/>
</dbReference>
<dbReference type="PANTHER" id="PTHR43451">
    <property type="entry name" value="ACETYLTRANSFERASE (GNAT) FAMILY PROTEIN"/>
    <property type="match status" value="1"/>
</dbReference>
<keyword evidence="3" id="KW-1185">Reference proteome</keyword>
<accession>R9I897</accession>
<dbReference type="InterPro" id="IPR052564">
    <property type="entry name" value="N-acetyltrans/Recomb-assoc"/>
</dbReference>
<dbReference type="PATRIC" id="fig|1235788.3.peg.2305"/>
<dbReference type="Proteomes" id="UP000014200">
    <property type="component" value="Unassembled WGS sequence"/>
</dbReference>
<gene>
    <name evidence="2" type="ORF">C802_02256</name>
</gene>
<reference evidence="2 3" key="1">
    <citation type="submission" date="2013-04" db="EMBL/GenBank/DDBJ databases">
        <title>The Genome Sequence of Bacteroides massiliensis dnLKV3.</title>
        <authorList>
            <consortium name="The Broad Institute Genomics Platform"/>
            <consortium name="The Broad Institute Genome Sequencing Center for Infectious Disease"/>
            <person name="Earl A."/>
            <person name="Xavier R."/>
            <person name="Kuhn K."/>
            <person name="Stappenbeck T."/>
            <person name="Walker B."/>
            <person name="Young S."/>
            <person name="Zeng Q."/>
            <person name="Gargeya S."/>
            <person name="Fitzgerald M."/>
            <person name="Haas B."/>
            <person name="Abouelleil A."/>
            <person name="Allen A.W."/>
            <person name="Alvarado L."/>
            <person name="Arachchi H.M."/>
            <person name="Berlin A.M."/>
            <person name="Chapman S.B."/>
            <person name="Gainer-Dewar J."/>
            <person name="Goldberg J."/>
            <person name="Griggs A."/>
            <person name="Gujja S."/>
            <person name="Hansen M."/>
            <person name="Howarth C."/>
            <person name="Imamovic A."/>
            <person name="Ireland A."/>
            <person name="Larimer J."/>
            <person name="McCowan C."/>
            <person name="Murphy C."/>
            <person name="Pearson M."/>
            <person name="Poon T.W."/>
            <person name="Priest M."/>
            <person name="Roberts A."/>
            <person name="Saif S."/>
            <person name="Shea T."/>
            <person name="Sisk P."/>
            <person name="Sykes S."/>
            <person name="Wortman J."/>
            <person name="Nusbaum C."/>
            <person name="Birren B."/>
        </authorList>
    </citation>
    <scope>NUCLEOTIDE SEQUENCE [LARGE SCALE GENOMIC DNA]</scope>
    <source>
        <strain evidence="3">dnLKV3</strain>
    </source>
</reference>
<evidence type="ECO:0000259" key="1">
    <source>
        <dbReference type="PROSITE" id="PS51186"/>
    </source>
</evidence>
<dbReference type="InterPro" id="IPR016181">
    <property type="entry name" value="Acyl_CoA_acyltransferase"/>
</dbReference>
<dbReference type="AlphaFoldDB" id="R9I897"/>
<dbReference type="Gene3D" id="3.40.50.620">
    <property type="entry name" value="HUPs"/>
    <property type="match status" value="1"/>
</dbReference>
<dbReference type="CDD" id="cd06259">
    <property type="entry name" value="YdcF-like"/>
    <property type="match status" value="1"/>
</dbReference>
<evidence type="ECO:0000313" key="3">
    <source>
        <dbReference type="Proteomes" id="UP000014200"/>
    </source>
</evidence>